<dbReference type="EMBL" id="PFCJ01000017">
    <property type="protein sequence ID" value="PIR72329.1"/>
    <property type="molecule type" value="Genomic_DNA"/>
</dbReference>
<feature type="domain" description="Glycosyl transferase family 1" evidence="8">
    <location>
        <begin position="325"/>
        <end position="477"/>
    </location>
</feature>
<dbReference type="Pfam" id="PF08323">
    <property type="entry name" value="Glyco_transf_5"/>
    <property type="match status" value="1"/>
</dbReference>
<feature type="domain" description="Starch synthase catalytic" evidence="9">
    <location>
        <begin position="34"/>
        <end position="277"/>
    </location>
</feature>
<sequence>MKIPAIIINYNNFLTKKQVIYMEKKEGSYKKRLKILFVSSESAPFAKAGGLGDVLFSLPLALRKLGQDAKIMIPRYATIDPKVYKLETELNNLKVPTDQSKGPYPSLICNVKKYLGGDTAPVYFLENMEYYEKRANVYGYSDDHIRWMLLCRGVLEFLKRSSWVPEIIVCCDWQAGLISNYLKTTYKKDPVLSKIATVFSIHNLYFQGMCDFRFIKESEKDSGHEPLPDFFNPRLVKLNWMLRGITYSDIITTVSPTYAQEILTPEYGEGLDKILNEKRDKIYGILNGINYDYYNPQTTPHIPIHYSSLTIARKRKNKTYLQKKFGLNQGQNTFLIGMVTRFTEQKGFDLLEQIIDPLLKNTTLQLFFNGDGESRYKECIKKMAEKYPQRVGYSMEFDTNLPHLVFAGSDASLIPSKFEPCGITQMQAMRYGSIPIVRKTGGLADTVKSFSPEKNEGQGFVFKDYDSFALFAAVIQANASFRFKKRWRDLIKRAMEKNFSWEKSAEEHIKVFNNLISKK</sequence>
<dbReference type="NCBIfam" id="TIGR02095">
    <property type="entry name" value="glgA"/>
    <property type="match status" value="1"/>
</dbReference>
<keyword evidence="4 7" id="KW-0328">Glycosyltransferase</keyword>
<dbReference type="HAMAP" id="MF_00484">
    <property type="entry name" value="Glycogen_synth"/>
    <property type="match status" value="1"/>
</dbReference>
<comment type="function">
    <text evidence="2 7">Synthesizes alpha-1,4-glucan chains using ADP-glucose.</text>
</comment>
<dbReference type="PANTHER" id="PTHR45825">
    <property type="entry name" value="GRANULE-BOUND STARCH SYNTHASE 1, CHLOROPLASTIC/AMYLOPLASTIC"/>
    <property type="match status" value="1"/>
</dbReference>
<keyword evidence="6 7" id="KW-0320">Glycogen biosynthesis</keyword>
<dbReference type="GO" id="GO:0004373">
    <property type="term" value="F:alpha-1,4-glucan glucosyltransferase (UDP-glucose donor) activity"/>
    <property type="evidence" value="ECO:0007669"/>
    <property type="project" value="InterPro"/>
</dbReference>
<evidence type="ECO:0000256" key="4">
    <source>
        <dbReference type="ARBA" id="ARBA00022676"/>
    </source>
</evidence>
<evidence type="ECO:0000313" key="10">
    <source>
        <dbReference type="EMBL" id="PIR72329.1"/>
    </source>
</evidence>
<evidence type="ECO:0000256" key="1">
    <source>
        <dbReference type="ARBA" id="ARBA00001478"/>
    </source>
</evidence>
<evidence type="ECO:0000256" key="3">
    <source>
        <dbReference type="ARBA" id="ARBA00010281"/>
    </source>
</evidence>
<evidence type="ECO:0000256" key="7">
    <source>
        <dbReference type="HAMAP-Rule" id="MF_00484"/>
    </source>
</evidence>
<proteinExistence type="inferred from homology"/>
<evidence type="ECO:0000256" key="5">
    <source>
        <dbReference type="ARBA" id="ARBA00022679"/>
    </source>
</evidence>
<dbReference type="GO" id="GO:0009011">
    <property type="term" value="F:alpha-1,4-glucan glucosyltransferase (ADP-glucose donor) activity"/>
    <property type="evidence" value="ECO:0007669"/>
    <property type="project" value="UniProtKB-UniRule"/>
</dbReference>
<evidence type="ECO:0000256" key="6">
    <source>
        <dbReference type="ARBA" id="ARBA00023056"/>
    </source>
</evidence>
<evidence type="ECO:0000313" key="11">
    <source>
        <dbReference type="Proteomes" id="UP000228756"/>
    </source>
</evidence>
<comment type="similarity">
    <text evidence="3 7">Belongs to the glycosyltransferase 1 family. Bacterial/plant glycogen synthase subfamily.</text>
</comment>
<dbReference type="InterPro" id="IPR001296">
    <property type="entry name" value="Glyco_trans_1"/>
</dbReference>
<comment type="pathway">
    <text evidence="7">Glycan biosynthesis; glycogen biosynthesis.</text>
</comment>
<name>A0A2M6NS14_9BACT</name>
<dbReference type="EC" id="2.4.1.21" evidence="7"/>
<dbReference type="PANTHER" id="PTHR45825:SF11">
    <property type="entry name" value="ALPHA AMYLASE DOMAIN-CONTAINING PROTEIN"/>
    <property type="match status" value="1"/>
</dbReference>
<evidence type="ECO:0000259" key="8">
    <source>
        <dbReference type="Pfam" id="PF00534"/>
    </source>
</evidence>
<dbReference type="InterPro" id="IPR011835">
    <property type="entry name" value="GS/SS"/>
</dbReference>
<dbReference type="Gene3D" id="3.40.50.2000">
    <property type="entry name" value="Glycogen Phosphorylase B"/>
    <property type="match status" value="2"/>
</dbReference>
<evidence type="ECO:0000259" key="9">
    <source>
        <dbReference type="Pfam" id="PF08323"/>
    </source>
</evidence>
<keyword evidence="5 7" id="KW-0808">Transferase</keyword>
<accession>A0A2M6NS14</accession>
<dbReference type="AlphaFoldDB" id="A0A2M6NS14"/>
<dbReference type="SUPFAM" id="SSF53756">
    <property type="entry name" value="UDP-Glycosyltransferase/glycogen phosphorylase"/>
    <property type="match status" value="1"/>
</dbReference>
<feature type="binding site" evidence="7">
    <location>
        <position position="47"/>
    </location>
    <ligand>
        <name>ADP-alpha-D-glucose</name>
        <dbReference type="ChEBI" id="CHEBI:57498"/>
    </ligand>
</feature>
<comment type="catalytic activity">
    <reaction evidence="1 7">
        <text>[(1-&gt;4)-alpha-D-glucosyl](n) + ADP-alpha-D-glucose = [(1-&gt;4)-alpha-D-glucosyl](n+1) + ADP + H(+)</text>
        <dbReference type="Rhea" id="RHEA:18189"/>
        <dbReference type="Rhea" id="RHEA-COMP:9584"/>
        <dbReference type="Rhea" id="RHEA-COMP:9587"/>
        <dbReference type="ChEBI" id="CHEBI:15378"/>
        <dbReference type="ChEBI" id="CHEBI:15444"/>
        <dbReference type="ChEBI" id="CHEBI:57498"/>
        <dbReference type="ChEBI" id="CHEBI:456216"/>
        <dbReference type="EC" id="2.4.1.21"/>
    </reaction>
</comment>
<dbReference type="UniPathway" id="UPA00164"/>
<dbReference type="Pfam" id="PF00534">
    <property type="entry name" value="Glycos_transf_1"/>
    <property type="match status" value="1"/>
</dbReference>
<dbReference type="Proteomes" id="UP000228756">
    <property type="component" value="Unassembled WGS sequence"/>
</dbReference>
<dbReference type="CDD" id="cd03791">
    <property type="entry name" value="GT5_Glycogen_synthase_DULL1-like"/>
    <property type="match status" value="1"/>
</dbReference>
<reference evidence="11" key="1">
    <citation type="submission" date="2017-09" db="EMBL/GenBank/DDBJ databases">
        <title>Depth-based differentiation of microbial function through sediment-hosted aquifers and enrichment of novel symbionts in the deep terrestrial subsurface.</title>
        <authorList>
            <person name="Probst A.J."/>
            <person name="Ladd B."/>
            <person name="Jarett J.K."/>
            <person name="Geller-Mcgrath D.E."/>
            <person name="Sieber C.M.K."/>
            <person name="Emerson J.B."/>
            <person name="Anantharaman K."/>
            <person name="Thomas B.C."/>
            <person name="Malmstrom R."/>
            <person name="Stieglmeier M."/>
            <person name="Klingl A."/>
            <person name="Woyke T."/>
            <person name="Ryan C.M."/>
            <person name="Banfield J.F."/>
        </authorList>
    </citation>
    <scope>NUCLEOTIDE SEQUENCE [LARGE SCALE GENOMIC DNA]</scope>
</reference>
<dbReference type="InterPro" id="IPR013534">
    <property type="entry name" value="Starch_synth_cat_dom"/>
</dbReference>
<dbReference type="GO" id="GO:0005978">
    <property type="term" value="P:glycogen biosynthetic process"/>
    <property type="evidence" value="ECO:0007669"/>
    <property type="project" value="UniProtKB-UniRule"/>
</dbReference>
<organism evidence="10 11">
    <name type="scientific">Candidatus Nealsonbacteria bacterium CG10_big_fil_rev_8_21_14_0_10_36_24</name>
    <dbReference type="NCBI Taxonomy" id="1974710"/>
    <lineage>
        <taxon>Bacteria</taxon>
        <taxon>Candidatus Nealsoniibacteriota</taxon>
    </lineage>
</organism>
<protein>
    <recommendedName>
        <fullName evidence="7">Glycogen synthase</fullName>
        <ecNumber evidence="7">2.4.1.21</ecNumber>
    </recommendedName>
    <alternativeName>
        <fullName evidence="7">Starch [bacterial glycogen] synthase</fullName>
    </alternativeName>
</protein>
<comment type="caution">
    <text evidence="10">The sequence shown here is derived from an EMBL/GenBank/DDBJ whole genome shotgun (WGS) entry which is preliminary data.</text>
</comment>
<gene>
    <name evidence="7" type="primary">glgA</name>
    <name evidence="10" type="ORF">COU42_01525</name>
</gene>
<evidence type="ECO:0000256" key="2">
    <source>
        <dbReference type="ARBA" id="ARBA00002764"/>
    </source>
</evidence>